<keyword evidence="5 11" id="KW-0418">Kinase</keyword>
<dbReference type="InterPro" id="IPR000719">
    <property type="entry name" value="Prot_kinase_dom"/>
</dbReference>
<organism evidence="11">
    <name type="scientific">Singulisphaera sp. Ch08</name>
    <dbReference type="NCBI Taxonomy" id="3120278"/>
    <lineage>
        <taxon>Bacteria</taxon>
        <taxon>Pseudomonadati</taxon>
        <taxon>Planctomycetota</taxon>
        <taxon>Planctomycetia</taxon>
        <taxon>Isosphaerales</taxon>
        <taxon>Isosphaeraceae</taxon>
        <taxon>Singulisphaera</taxon>
    </lineage>
</organism>
<evidence type="ECO:0000256" key="2">
    <source>
        <dbReference type="ARBA" id="ARBA00022527"/>
    </source>
</evidence>
<dbReference type="EC" id="2.7.11.1" evidence="1"/>
<dbReference type="EMBL" id="CP155447">
    <property type="protein sequence ID" value="XBH04154.1"/>
    <property type="molecule type" value="Genomic_DNA"/>
</dbReference>
<keyword evidence="2" id="KW-0723">Serine/threonine-protein kinase</keyword>
<dbReference type="GO" id="GO:0005524">
    <property type="term" value="F:ATP binding"/>
    <property type="evidence" value="ECO:0007669"/>
    <property type="project" value="UniProtKB-UniRule"/>
</dbReference>
<dbReference type="InterPro" id="IPR008271">
    <property type="entry name" value="Ser/Thr_kinase_AS"/>
</dbReference>
<accession>A0AAU7CFW2</accession>
<dbReference type="PANTHER" id="PTHR43289:SF6">
    <property type="entry name" value="SERINE_THREONINE-PROTEIN KINASE NEKL-3"/>
    <property type="match status" value="1"/>
</dbReference>
<feature type="region of interest" description="Disordered" evidence="8">
    <location>
        <begin position="549"/>
        <end position="576"/>
    </location>
</feature>
<dbReference type="CDD" id="cd14014">
    <property type="entry name" value="STKc_PknB_like"/>
    <property type="match status" value="1"/>
</dbReference>
<gene>
    <name evidence="11" type="ORF">V5E97_38550</name>
</gene>
<protein>
    <recommendedName>
        <fullName evidence="1">non-specific serine/threonine protein kinase</fullName>
        <ecNumber evidence="1">2.7.11.1</ecNumber>
    </recommendedName>
</protein>
<dbReference type="Gene3D" id="3.30.200.20">
    <property type="entry name" value="Phosphorylase Kinase, domain 1"/>
    <property type="match status" value="1"/>
</dbReference>
<dbReference type="SMART" id="SM00220">
    <property type="entry name" value="S_TKc"/>
    <property type="match status" value="1"/>
</dbReference>
<dbReference type="PROSITE" id="PS00107">
    <property type="entry name" value="PROTEIN_KINASE_ATP"/>
    <property type="match status" value="1"/>
</dbReference>
<sequence>MIGEKLGSFRIEAILGTGAMGVVYRAISDATGKPAAVKVISGELTQKSKSYERFRREAEILKQFRHPNIVRFLAVGRSQGTSYFAMEYVAGETLEQLLRREGPRPWREIVELAIQTCEALHYAHEHGVVHRDLKPSNLMVSEDGQIKLTDFGIAKDLDATALTATGRTLGTAAYMAPEQIRGTPEVSHKTDLYALGVVLYQMLTGRAPFEGSSAVVLMHCHMNEPPPRPSARVAEIPVALDKLVVQLMAKDPNDRPWDAAALAVSLAEIRDKASRGDTVAMVWATDGDQAITPTRAGLATRTGTEIPPTKPRKAAKAKRRWTLPELNRSLLEVVLLFLGLVLVGGFLGYMLWPPSAPYLYHQAERLMASEKLSDWMTARDDYLNPLDQRFKQNPYLKTTRGWRDRIELQMADNRAKILESPVPTRFNEPKNATEGAYQAYYRLASKAASEGNDLAAIGYWEEMTSKLNPEEAEERGWFLLSQKRVADLKKTILQRREVVAGLLSRALQAEQSGRSVEAANIRADLVKHYGKYTDLDELFLAFGLKAPPAAAASPTPLPAPSDVTPAEEPAAKTKDP</sequence>
<keyword evidence="3 11" id="KW-0808">Transferase</keyword>
<dbReference type="InterPro" id="IPR011009">
    <property type="entry name" value="Kinase-like_dom_sf"/>
</dbReference>
<dbReference type="Pfam" id="PF00069">
    <property type="entry name" value="Pkinase"/>
    <property type="match status" value="1"/>
</dbReference>
<dbReference type="InterPro" id="IPR017441">
    <property type="entry name" value="Protein_kinase_ATP_BS"/>
</dbReference>
<keyword evidence="4 7" id="KW-0547">Nucleotide-binding</keyword>
<evidence type="ECO:0000256" key="9">
    <source>
        <dbReference type="SAM" id="Phobius"/>
    </source>
</evidence>
<reference evidence="11" key="1">
    <citation type="submission" date="2024-05" db="EMBL/GenBank/DDBJ databases">
        <title>Planctomycetes of the genus Singulisphaera possess chitinolytic capabilities.</title>
        <authorList>
            <person name="Ivanova A."/>
        </authorList>
    </citation>
    <scope>NUCLEOTIDE SEQUENCE</scope>
    <source>
        <strain evidence="11">Ch08T</strain>
    </source>
</reference>
<evidence type="ECO:0000259" key="10">
    <source>
        <dbReference type="PROSITE" id="PS50011"/>
    </source>
</evidence>
<evidence type="ECO:0000256" key="7">
    <source>
        <dbReference type="PROSITE-ProRule" id="PRU10141"/>
    </source>
</evidence>
<dbReference type="PROSITE" id="PS50011">
    <property type="entry name" value="PROTEIN_KINASE_DOM"/>
    <property type="match status" value="1"/>
</dbReference>
<dbReference type="RefSeq" id="WP_406696904.1">
    <property type="nucleotide sequence ID" value="NZ_CP155447.1"/>
</dbReference>
<evidence type="ECO:0000256" key="8">
    <source>
        <dbReference type="SAM" id="MobiDB-lite"/>
    </source>
</evidence>
<dbReference type="AlphaFoldDB" id="A0AAU7CFW2"/>
<keyword evidence="9" id="KW-0472">Membrane</keyword>
<evidence type="ECO:0000256" key="3">
    <source>
        <dbReference type="ARBA" id="ARBA00022679"/>
    </source>
</evidence>
<dbReference type="SUPFAM" id="SSF56112">
    <property type="entry name" value="Protein kinase-like (PK-like)"/>
    <property type="match status" value="1"/>
</dbReference>
<feature type="transmembrane region" description="Helical" evidence="9">
    <location>
        <begin position="329"/>
        <end position="352"/>
    </location>
</feature>
<feature type="binding site" evidence="7">
    <location>
        <position position="38"/>
    </location>
    <ligand>
        <name>ATP</name>
        <dbReference type="ChEBI" id="CHEBI:30616"/>
    </ligand>
</feature>
<dbReference type="FunFam" id="1.10.510.10:FF:000021">
    <property type="entry name" value="Serine/threonine protein kinase"/>
    <property type="match status" value="1"/>
</dbReference>
<evidence type="ECO:0000256" key="1">
    <source>
        <dbReference type="ARBA" id="ARBA00012513"/>
    </source>
</evidence>
<feature type="domain" description="Protein kinase" evidence="10">
    <location>
        <begin position="9"/>
        <end position="269"/>
    </location>
</feature>
<evidence type="ECO:0000256" key="6">
    <source>
        <dbReference type="ARBA" id="ARBA00022840"/>
    </source>
</evidence>
<evidence type="ECO:0000313" key="11">
    <source>
        <dbReference type="EMBL" id="XBH04154.1"/>
    </source>
</evidence>
<evidence type="ECO:0000256" key="4">
    <source>
        <dbReference type="ARBA" id="ARBA00022741"/>
    </source>
</evidence>
<evidence type="ECO:0000256" key="5">
    <source>
        <dbReference type="ARBA" id="ARBA00022777"/>
    </source>
</evidence>
<keyword evidence="9" id="KW-0812">Transmembrane</keyword>
<name>A0AAU7CFW2_9BACT</name>
<keyword evidence="9" id="KW-1133">Transmembrane helix</keyword>
<dbReference type="Gene3D" id="1.10.510.10">
    <property type="entry name" value="Transferase(Phosphotransferase) domain 1"/>
    <property type="match status" value="1"/>
</dbReference>
<dbReference type="PROSITE" id="PS00108">
    <property type="entry name" value="PROTEIN_KINASE_ST"/>
    <property type="match status" value="1"/>
</dbReference>
<dbReference type="GO" id="GO:0004674">
    <property type="term" value="F:protein serine/threonine kinase activity"/>
    <property type="evidence" value="ECO:0007669"/>
    <property type="project" value="UniProtKB-KW"/>
</dbReference>
<dbReference type="PANTHER" id="PTHR43289">
    <property type="entry name" value="MITOGEN-ACTIVATED PROTEIN KINASE KINASE KINASE 20-RELATED"/>
    <property type="match status" value="1"/>
</dbReference>
<keyword evidence="6 7" id="KW-0067">ATP-binding</keyword>
<proteinExistence type="predicted"/>